<dbReference type="AlphaFoldDB" id="A0A345NN45"/>
<dbReference type="InterPro" id="IPR011712">
    <property type="entry name" value="Sig_transdc_His_kin_sub3_dim/P"/>
</dbReference>
<dbReference type="Gene3D" id="1.20.5.1930">
    <property type="match status" value="1"/>
</dbReference>
<evidence type="ECO:0000256" key="4">
    <source>
        <dbReference type="ARBA" id="ARBA00022679"/>
    </source>
</evidence>
<accession>A0A345NN45</accession>
<protein>
    <recommendedName>
        <fullName evidence="2">histidine kinase</fullName>
        <ecNumber evidence="2">2.7.13.3</ecNumber>
    </recommendedName>
</protein>
<dbReference type="Gene3D" id="3.30.565.10">
    <property type="entry name" value="Histidine kinase-like ATPase, C-terminal domain"/>
    <property type="match status" value="1"/>
</dbReference>
<dbReference type="SUPFAM" id="SSF55874">
    <property type="entry name" value="ATPase domain of HSP90 chaperone/DNA topoisomerase II/histidine kinase"/>
    <property type="match status" value="1"/>
</dbReference>
<feature type="transmembrane region" description="Helical" evidence="10">
    <location>
        <begin position="176"/>
        <end position="194"/>
    </location>
</feature>
<dbReference type="InterPro" id="IPR050482">
    <property type="entry name" value="Sensor_HK_TwoCompSys"/>
</dbReference>
<evidence type="ECO:0000256" key="2">
    <source>
        <dbReference type="ARBA" id="ARBA00012438"/>
    </source>
</evidence>
<keyword evidence="7" id="KW-0067">ATP-binding</keyword>
<keyword evidence="4" id="KW-0808">Transferase</keyword>
<dbReference type="GO" id="GO:0016020">
    <property type="term" value="C:membrane"/>
    <property type="evidence" value="ECO:0007669"/>
    <property type="project" value="InterPro"/>
</dbReference>
<dbReference type="InterPro" id="IPR036890">
    <property type="entry name" value="HATPase_C_sf"/>
</dbReference>
<keyword evidence="6" id="KW-0418">Kinase</keyword>
<feature type="transmembrane region" description="Helical" evidence="10">
    <location>
        <begin position="52"/>
        <end position="70"/>
    </location>
</feature>
<keyword evidence="10" id="KW-0812">Transmembrane</keyword>
<dbReference type="CDD" id="cd16917">
    <property type="entry name" value="HATPase_UhpB-NarQ-NarX-like"/>
    <property type="match status" value="1"/>
</dbReference>
<organism evidence="12 13">
    <name type="scientific">Ornithinimicrobium avium</name>
    <dbReference type="NCBI Taxonomy" id="2283195"/>
    <lineage>
        <taxon>Bacteria</taxon>
        <taxon>Bacillati</taxon>
        <taxon>Actinomycetota</taxon>
        <taxon>Actinomycetes</taxon>
        <taxon>Micrococcales</taxon>
        <taxon>Ornithinimicrobiaceae</taxon>
        <taxon>Ornithinimicrobium</taxon>
    </lineage>
</organism>
<feature type="compositionally biased region" description="Polar residues" evidence="9">
    <location>
        <begin position="7"/>
        <end position="19"/>
    </location>
</feature>
<name>A0A345NN45_9MICO</name>
<dbReference type="KEGG" id="orn:DV701_10260"/>
<dbReference type="EC" id="2.7.13.3" evidence="2"/>
<dbReference type="GO" id="GO:0046983">
    <property type="term" value="F:protein dimerization activity"/>
    <property type="evidence" value="ECO:0007669"/>
    <property type="project" value="InterPro"/>
</dbReference>
<keyword evidence="5" id="KW-0547">Nucleotide-binding</keyword>
<feature type="domain" description="Signal transduction histidine kinase subgroup 3 dimerisation and phosphoacceptor" evidence="11">
    <location>
        <begin position="291"/>
        <end position="357"/>
    </location>
</feature>
<dbReference type="Pfam" id="PF07730">
    <property type="entry name" value="HisKA_3"/>
    <property type="match status" value="1"/>
</dbReference>
<keyword evidence="10" id="KW-1133">Transmembrane helix</keyword>
<evidence type="ECO:0000256" key="7">
    <source>
        <dbReference type="ARBA" id="ARBA00022840"/>
    </source>
</evidence>
<feature type="transmembrane region" description="Helical" evidence="10">
    <location>
        <begin position="200"/>
        <end position="217"/>
    </location>
</feature>
<evidence type="ECO:0000313" key="12">
    <source>
        <dbReference type="EMBL" id="AXH96453.1"/>
    </source>
</evidence>
<evidence type="ECO:0000256" key="6">
    <source>
        <dbReference type="ARBA" id="ARBA00022777"/>
    </source>
</evidence>
<evidence type="ECO:0000313" key="13">
    <source>
        <dbReference type="Proteomes" id="UP000253790"/>
    </source>
</evidence>
<dbReference type="PANTHER" id="PTHR24421:SF10">
    <property type="entry name" value="NITRATE_NITRITE SENSOR PROTEIN NARQ"/>
    <property type="match status" value="1"/>
</dbReference>
<evidence type="ECO:0000256" key="8">
    <source>
        <dbReference type="ARBA" id="ARBA00023012"/>
    </source>
</evidence>
<dbReference type="PANTHER" id="PTHR24421">
    <property type="entry name" value="NITRATE/NITRITE SENSOR PROTEIN NARX-RELATED"/>
    <property type="match status" value="1"/>
</dbReference>
<comment type="catalytic activity">
    <reaction evidence="1">
        <text>ATP + protein L-histidine = ADP + protein N-phospho-L-histidine.</text>
        <dbReference type="EC" id="2.7.13.3"/>
    </reaction>
</comment>
<dbReference type="GO" id="GO:0005524">
    <property type="term" value="F:ATP binding"/>
    <property type="evidence" value="ECO:0007669"/>
    <property type="project" value="UniProtKB-KW"/>
</dbReference>
<dbReference type="OrthoDB" id="227596at2"/>
<keyword evidence="13" id="KW-1185">Reference proteome</keyword>
<evidence type="ECO:0000256" key="10">
    <source>
        <dbReference type="SAM" id="Phobius"/>
    </source>
</evidence>
<evidence type="ECO:0000259" key="11">
    <source>
        <dbReference type="Pfam" id="PF07730"/>
    </source>
</evidence>
<gene>
    <name evidence="12" type="ORF">DV701_10260</name>
</gene>
<dbReference type="Proteomes" id="UP000253790">
    <property type="component" value="Chromosome"/>
</dbReference>
<evidence type="ECO:0000256" key="1">
    <source>
        <dbReference type="ARBA" id="ARBA00000085"/>
    </source>
</evidence>
<keyword evidence="10" id="KW-0472">Membrane</keyword>
<evidence type="ECO:0000256" key="3">
    <source>
        <dbReference type="ARBA" id="ARBA00022553"/>
    </source>
</evidence>
<feature type="region of interest" description="Disordered" evidence="9">
    <location>
        <begin position="1"/>
        <end position="20"/>
    </location>
</feature>
<evidence type="ECO:0000256" key="5">
    <source>
        <dbReference type="ARBA" id="ARBA00022741"/>
    </source>
</evidence>
<keyword evidence="3" id="KW-0597">Phosphoprotein</keyword>
<feature type="transmembrane region" description="Helical" evidence="10">
    <location>
        <begin position="222"/>
        <end position="240"/>
    </location>
</feature>
<dbReference type="GO" id="GO:0000155">
    <property type="term" value="F:phosphorelay sensor kinase activity"/>
    <property type="evidence" value="ECO:0007669"/>
    <property type="project" value="InterPro"/>
</dbReference>
<dbReference type="EMBL" id="CP031229">
    <property type="protein sequence ID" value="AXH96453.1"/>
    <property type="molecule type" value="Genomic_DNA"/>
</dbReference>
<keyword evidence="8" id="KW-0902">Two-component regulatory system</keyword>
<sequence>MAATHTGAVSSTSQPNTSHVPRWSAIEASIEASVAWPCSTVSRVTSWAVKRTGAAIIVAASSLLLMMFLLRAGGGAGRRSWCRHLRLARPGLVPRPPGGPGTSVHGWTRATVGGGSVPGVRASLLRPAPLGTDIALAAAIAAGSVLSLRSQGQGWGVVALQVSAALSLGARRLNPLVPAVVVLACTAVQTLVLGSSPDDVFYLAIWLVGVFACGAYLPLGQALLGLALWGVTLLAGVQGGVHAGDAFFMGILTVGGFVPGVLSRRAETSREEAVLLARRRELDTAGAVAAERAGLARELHDVVAHAIGVMVVHAGVAEANLGRDTDRARQALVTVQTSGDEAVQQLRRLLHLLRDGDEAAGGGDAAVAPLPSLEQLDVLVDRVRRAGHEVRVERTGGAAVPPAVSLTAYRIVQESLTNVMKHAPGAAVDLAVRRTRPALEISVVNDLPAGAVRGDGGFGQLGLAERVAVFDGTFSAGEQDGRYVVHARLPLGGPA</sequence>
<proteinExistence type="predicted"/>
<evidence type="ECO:0000256" key="9">
    <source>
        <dbReference type="SAM" id="MobiDB-lite"/>
    </source>
</evidence>
<reference evidence="12 13" key="1">
    <citation type="submission" date="2018-07" db="EMBL/GenBank/DDBJ databases">
        <title>Complete genome sequencing of Ornithinimicrobium sp. AMA3305.</title>
        <authorList>
            <person name="Bae J.-W."/>
        </authorList>
    </citation>
    <scope>NUCLEOTIDE SEQUENCE [LARGE SCALE GENOMIC DNA]</scope>
    <source>
        <strain evidence="12 13">AMA3305</strain>
    </source>
</reference>